<organism evidence="2 3">
    <name type="scientific">Blastopirellula marina</name>
    <dbReference type="NCBI Taxonomy" id="124"/>
    <lineage>
        <taxon>Bacteria</taxon>
        <taxon>Pseudomonadati</taxon>
        <taxon>Planctomycetota</taxon>
        <taxon>Planctomycetia</taxon>
        <taxon>Pirellulales</taxon>
        <taxon>Pirellulaceae</taxon>
        <taxon>Blastopirellula</taxon>
    </lineage>
</organism>
<dbReference type="Proteomes" id="UP000237819">
    <property type="component" value="Unassembled WGS sequence"/>
</dbReference>
<proteinExistence type="predicted"/>
<dbReference type="EMBL" id="PUHZ01000019">
    <property type="protein sequence ID" value="PQO44537.1"/>
    <property type="molecule type" value="Genomic_DNA"/>
</dbReference>
<keyword evidence="1" id="KW-0472">Membrane</keyword>
<sequence length="260" mass="29026">MNSAVSVDGSSGEKEVSSPPHFSLAYLFLWITTLSLALAGWILVMMLLGVDLAKDLDGGDIYFYGRHAFVLGTGLAGVELLAHWWRQGISYRWQPGDMLLVFLAVHELIRLFAVAVDAVVPPSNNGMFDENRALIYDVMTFSVYAVAVCMFAVGASRSRFSLIWRIGFGLLALVNLYYLIRVWPLKGFGASFFFELYPGFSVAMRCDAVCAIDRRVRCLAERFARVAPLDRRRDLDLVHASLVAFTAIVETMFLSPSWLC</sequence>
<evidence type="ECO:0000256" key="1">
    <source>
        <dbReference type="SAM" id="Phobius"/>
    </source>
</evidence>
<feature type="transmembrane region" description="Helical" evidence="1">
    <location>
        <begin position="237"/>
        <end position="259"/>
    </location>
</feature>
<feature type="transmembrane region" description="Helical" evidence="1">
    <location>
        <begin position="162"/>
        <end position="180"/>
    </location>
</feature>
<name>A0A2S8GJA9_9BACT</name>
<feature type="transmembrane region" description="Helical" evidence="1">
    <location>
        <begin position="133"/>
        <end position="155"/>
    </location>
</feature>
<feature type="transmembrane region" description="Helical" evidence="1">
    <location>
        <begin position="68"/>
        <end position="86"/>
    </location>
</feature>
<protein>
    <submittedName>
        <fullName evidence="2">Uncharacterized protein</fullName>
    </submittedName>
</protein>
<comment type="caution">
    <text evidence="2">The sequence shown here is derived from an EMBL/GenBank/DDBJ whole genome shotgun (WGS) entry which is preliminary data.</text>
</comment>
<reference evidence="2 3" key="1">
    <citation type="submission" date="2018-02" db="EMBL/GenBank/DDBJ databases">
        <title>Comparative genomes isolates from brazilian mangrove.</title>
        <authorList>
            <person name="Araujo J.E."/>
            <person name="Taketani R.G."/>
            <person name="Silva M.C.P."/>
            <person name="Loureco M.V."/>
            <person name="Andreote F.D."/>
        </authorList>
    </citation>
    <scope>NUCLEOTIDE SEQUENCE [LARGE SCALE GENOMIC DNA]</scope>
    <source>
        <strain evidence="2 3">Nap-Phe MGV</strain>
    </source>
</reference>
<dbReference type="AlphaFoldDB" id="A0A2S8GJA9"/>
<evidence type="ECO:0000313" key="2">
    <source>
        <dbReference type="EMBL" id="PQO44537.1"/>
    </source>
</evidence>
<feature type="transmembrane region" description="Helical" evidence="1">
    <location>
        <begin position="24"/>
        <end position="48"/>
    </location>
</feature>
<evidence type="ECO:0000313" key="3">
    <source>
        <dbReference type="Proteomes" id="UP000237819"/>
    </source>
</evidence>
<feature type="transmembrane region" description="Helical" evidence="1">
    <location>
        <begin position="98"/>
        <end position="121"/>
    </location>
</feature>
<keyword evidence="1" id="KW-1133">Transmembrane helix</keyword>
<keyword evidence="1" id="KW-0812">Transmembrane</keyword>
<gene>
    <name evidence="2" type="ORF">C5Y93_19210</name>
</gene>
<accession>A0A2S8GJA9</accession>
<dbReference type="OrthoDB" id="9940872at2"/>
<dbReference type="RefSeq" id="WP_105337064.1">
    <property type="nucleotide sequence ID" value="NZ_PUHZ01000019.1"/>
</dbReference>